<organism evidence="1 2">
    <name type="scientific">Leptospira noguchii</name>
    <dbReference type="NCBI Taxonomy" id="28182"/>
    <lineage>
        <taxon>Bacteria</taxon>
        <taxon>Pseudomonadati</taxon>
        <taxon>Spirochaetota</taxon>
        <taxon>Spirochaetia</taxon>
        <taxon>Leptospirales</taxon>
        <taxon>Leptospiraceae</taxon>
        <taxon>Leptospira</taxon>
    </lineage>
</organism>
<dbReference type="EMBL" id="AKWD02000033">
    <property type="protein sequence ID" value="EMO53902.1"/>
    <property type="molecule type" value="Genomic_DNA"/>
</dbReference>
<comment type="caution">
    <text evidence="1">The sequence shown here is derived from an EMBL/GenBank/DDBJ whole genome shotgun (WGS) entry which is preliminary data.</text>
</comment>
<dbReference type="AlphaFoldDB" id="M6V904"/>
<dbReference type="Proteomes" id="UP000012112">
    <property type="component" value="Unassembled WGS sequence"/>
</dbReference>
<proteinExistence type="predicted"/>
<gene>
    <name evidence="1" type="ORF">LEP1GSC172_3331</name>
</gene>
<evidence type="ECO:0000313" key="2">
    <source>
        <dbReference type="Proteomes" id="UP000012112"/>
    </source>
</evidence>
<reference evidence="1 2" key="1">
    <citation type="submission" date="2013-01" db="EMBL/GenBank/DDBJ databases">
        <authorList>
            <person name="Harkins D.M."/>
            <person name="Durkin A.S."/>
            <person name="Brinkac L.M."/>
            <person name="Haft D.H."/>
            <person name="Selengut J.D."/>
            <person name="Sanka R."/>
            <person name="DePew J."/>
            <person name="Purushe J."/>
            <person name="Matthias M.A."/>
            <person name="Vinetz J.M."/>
            <person name="Sutton G.G."/>
            <person name="Nierman W.C."/>
            <person name="Fouts D.E."/>
        </authorList>
    </citation>
    <scope>NUCLEOTIDE SEQUENCE [LARGE SCALE GENOMIC DNA]</scope>
    <source>
        <strain evidence="1 2">HAI1536</strain>
    </source>
</reference>
<accession>M6V904</accession>
<name>M6V904_9LEPT</name>
<evidence type="ECO:0000313" key="1">
    <source>
        <dbReference type="EMBL" id="EMO53902.1"/>
    </source>
</evidence>
<sequence length="304" mass="34983">MIVKLPIPFDGIDSVDVKAPSPDAITRARSEAIAKRIIQAATVILKDVVYVDDKPLGDNVKKIPFRSADYIIMQAFDKASKIAKHFDGSSYCTICGKENFHTRQGEDDNRILLDNFNVNFLPGSDVNFTIATVSEKESEDMFVEPFGGESQDDFERRKKCLTFHRLGKEGEDILEITSMTFRPHTIEDMVKAVKTAKTPKALNDLLYFDLLVDCDFTWSGSDDEIEDVRDIKNKFAHRPDRLFQFSHISYYDKVYEKLYEYGIQSTEVVCDHCRNEYEFELPFENFFVYALRPNLGSKLTEKKK</sequence>
<dbReference type="OrthoDB" id="9979306at2"/>
<dbReference type="RefSeq" id="WP_002178201.1">
    <property type="nucleotide sequence ID" value="NZ_AKWD02000033.1"/>
</dbReference>
<protein>
    <submittedName>
        <fullName evidence="1">Uncharacterized protein</fullName>
    </submittedName>
</protein>